<dbReference type="Proteomes" id="UP000002383">
    <property type="component" value="Chromosome"/>
</dbReference>
<feature type="domain" description="UspA" evidence="2">
    <location>
        <begin position="1"/>
        <end position="135"/>
    </location>
</feature>
<dbReference type="PANTHER" id="PTHR46268:SF6">
    <property type="entry name" value="UNIVERSAL STRESS PROTEIN UP12"/>
    <property type="match status" value="1"/>
</dbReference>
<dbReference type="HOGENOM" id="CLU_049301_11_4_6"/>
<dbReference type="PANTHER" id="PTHR46268">
    <property type="entry name" value="STRESS RESPONSE PROTEIN NHAX"/>
    <property type="match status" value="1"/>
</dbReference>
<reference evidence="3 4" key="1">
    <citation type="journal article" date="2011" name="Stand. Genomic Sci.">
        <title>Complete genome sequence of 'Thioalkalivibrio sulfidophilus' HL-EbGr7.</title>
        <authorList>
            <person name="Muyzer G."/>
            <person name="Sorokin D.Y."/>
            <person name="Mavromatis K."/>
            <person name="Lapidus A."/>
            <person name="Clum A."/>
            <person name="Ivanova N."/>
            <person name="Pati A."/>
            <person name="d'Haeseleer P."/>
            <person name="Woyke T."/>
            <person name="Kyrpides N.C."/>
        </authorList>
    </citation>
    <scope>NUCLEOTIDE SEQUENCE [LARGE SCALE GENOMIC DNA]</scope>
    <source>
        <strain evidence="3 4">HL-EbGR7</strain>
    </source>
</reference>
<evidence type="ECO:0000256" key="1">
    <source>
        <dbReference type="ARBA" id="ARBA00008791"/>
    </source>
</evidence>
<keyword evidence="4" id="KW-1185">Reference proteome</keyword>
<dbReference type="InterPro" id="IPR006016">
    <property type="entry name" value="UspA"/>
</dbReference>
<accession>B8GMQ0</accession>
<dbReference type="Gene3D" id="3.40.50.620">
    <property type="entry name" value="HUPs"/>
    <property type="match status" value="1"/>
</dbReference>
<evidence type="ECO:0000313" key="3">
    <source>
        <dbReference type="EMBL" id="ACL73715.1"/>
    </source>
</evidence>
<dbReference type="KEGG" id="tgr:Tgr7_2640"/>
<dbReference type="InterPro" id="IPR014729">
    <property type="entry name" value="Rossmann-like_a/b/a_fold"/>
</dbReference>
<dbReference type="eggNOG" id="COG0589">
    <property type="taxonomic scope" value="Bacteria"/>
</dbReference>
<dbReference type="EMBL" id="CP001339">
    <property type="protein sequence ID" value="ACL73715.1"/>
    <property type="molecule type" value="Genomic_DNA"/>
</dbReference>
<sequence>MLRRVLIPVDFSSASAEALAVARQYCPGGVKRLLHVIQPKDLAQSNSGSPIHAKDSRRALEEQILEKLRSWALNDDEVAFAVGSPADAIMQHAEEWQADLIVMGTRGRGTLANFLSGSATEYLVRHARLPILVVHDVPIDSATACQLPPK</sequence>
<dbReference type="PRINTS" id="PR01438">
    <property type="entry name" value="UNVRSLSTRESS"/>
</dbReference>
<comment type="similarity">
    <text evidence="1">Belongs to the universal stress protein A family.</text>
</comment>
<dbReference type="STRING" id="396588.Tgr7_2640"/>
<dbReference type="Pfam" id="PF00582">
    <property type="entry name" value="Usp"/>
    <property type="match status" value="1"/>
</dbReference>
<evidence type="ECO:0000313" key="4">
    <source>
        <dbReference type="Proteomes" id="UP000002383"/>
    </source>
</evidence>
<dbReference type="InterPro" id="IPR006015">
    <property type="entry name" value="Universal_stress_UspA"/>
</dbReference>
<dbReference type="RefSeq" id="WP_012639190.1">
    <property type="nucleotide sequence ID" value="NC_011901.1"/>
</dbReference>
<name>B8GMQ0_THISH</name>
<evidence type="ECO:0000259" key="2">
    <source>
        <dbReference type="Pfam" id="PF00582"/>
    </source>
</evidence>
<dbReference type="CDD" id="cd00293">
    <property type="entry name" value="USP-like"/>
    <property type="match status" value="1"/>
</dbReference>
<dbReference type="AlphaFoldDB" id="B8GMQ0"/>
<dbReference type="SUPFAM" id="SSF52402">
    <property type="entry name" value="Adenine nucleotide alpha hydrolases-like"/>
    <property type="match status" value="1"/>
</dbReference>
<dbReference type="OrthoDB" id="5567285at2"/>
<protein>
    <submittedName>
        <fullName evidence="3">UspA domain protein</fullName>
    </submittedName>
</protein>
<proteinExistence type="inferred from homology"/>
<gene>
    <name evidence="3" type="ordered locus">Tgr7_2640</name>
</gene>
<organism evidence="3 4">
    <name type="scientific">Thioalkalivibrio sulfidiphilus (strain HL-EbGR7)</name>
    <dbReference type="NCBI Taxonomy" id="396588"/>
    <lineage>
        <taxon>Bacteria</taxon>
        <taxon>Pseudomonadati</taxon>
        <taxon>Pseudomonadota</taxon>
        <taxon>Gammaproteobacteria</taxon>
        <taxon>Chromatiales</taxon>
        <taxon>Ectothiorhodospiraceae</taxon>
        <taxon>Thioalkalivibrio</taxon>
    </lineage>
</organism>